<protein>
    <submittedName>
        <fullName evidence="3">MFS transporter</fullName>
    </submittedName>
</protein>
<feature type="transmembrane region" description="Helical" evidence="2">
    <location>
        <begin position="287"/>
        <end position="311"/>
    </location>
</feature>
<keyword evidence="2" id="KW-0472">Membrane</keyword>
<evidence type="ECO:0000313" key="4">
    <source>
        <dbReference type="Proteomes" id="UP001208017"/>
    </source>
</evidence>
<dbReference type="Gene3D" id="1.20.1250.20">
    <property type="entry name" value="MFS general substrate transporter like domains"/>
    <property type="match status" value="1"/>
</dbReference>
<feature type="transmembrane region" description="Helical" evidence="2">
    <location>
        <begin position="87"/>
        <end position="110"/>
    </location>
</feature>
<keyword evidence="2" id="KW-1133">Transmembrane helix</keyword>
<comment type="caution">
    <text evidence="3">The sequence shown here is derived from an EMBL/GenBank/DDBJ whole genome shotgun (WGS) entry which is preliminary data.</text>
</comment>
<feature type="transmembrane region" description="Helical" evidence="2">
    <location>
        <begin position="203"/>
        <end position="225"/>
    </location>
</feature>
<keyword evidence="2" id="KW-0812">Transmembrane</keyword>
<dbReference type="SUPFAM" id="SSF103473">
    <property type="entry name" value="MFS general substrate transporter"/>
    <property type="match status" value="1"/>
</dbReference>
<feature type="transmembrane region" description="Helical" evidence="2">
    <location>
        <begin position="231"/>
        <end position="250"/>
    </location>
</feature>
<feature type="transmembrane region" description="Helical" evidence="2">
    <location>
        <begin position="332"/>
        <end position="351"/>
    </location>
</feature>
<sequence>MINVLFAGASALSNTFLNIYLWKLLKDLEQIAIFNFYIFVFTAIGFAVAGWLAKRSDRLYTLRLGIGILALFYVLILLLGARVGSVYAWLGCLQGFGAGFYWLSFSVLVFEVTEPETRDQFNGANGFLVAVAAGVAPLLAGQVLSMFADVGYRILFILSFSFFLAAVLITWWLKLRSGPPLYDLYAGFRPEEHRALWQRTLTVALLMGFREGTLYFLPFLLVFLVTKNELLASRYLLLTSVLSLLSYYFVKRFLTFERRSTFVTVASFALGGSVLLLLFQVNTFSLFVFGIMNSLFTPILLVPYSCLTYDVMGRLPQAVHRKVEYLVIREAAVNLGRCLSILVLIGGAAWFQDALAIRTSFLLVGVTAVIAMFFYRRSLEEYRACSK</sequence>
<dbReference type="RefSeq" id="WP_267149837.1">
    <property type="nucleotide sequence ID" value="NZ_JAPMLT010000001.1"/>
</dbReference>
<dbReference type="Pfam" id="PF07690">
    <property type="entry name" value="MFS_1"/>
    <property type="match status" value="1"/>
</dbReference>
<evidence type="ECO:0000256" key="1">
    <source>
        <dbReference type="ARBA" id="ARBA00004651"/>
    </source>
</evidence>
<accession>A0ABT3WV93</accession>
<feature type="transmembrane region" description="Helical" evidence="2">
    <location>
        <begin position="262"/>
        <end position="281"/>
    </location>
</feature>
<name>A0ABT3WV93_9BACL</name>
<organism evidence="3 4">
    <name type="scientific">Tumebacillus lacus</name>
    <dbReference type="NCBI Taxonomy" id="2995335"/>
    <lineage>
        <taxon>Bacteria</taxon>
        <taxon>Bacillati</taxon>
        <taxon>Bacillota</taxon>
        <taxon>Bacilli</taxon>
        <taxon>Bacillales</taxon>
        <taxon>Alicyclobacillaceae</taxon>
        <taxon>Tumebacillus</taxon>
    </lineage>
</organism>
<keyword evidence="4" id="KW-1185">Reference proteome</keyword>
<feature type="transmembrane region" description="Helical" evidence="2">
    <location>
        <begin position="60"/>
        <end position="81"/>
    </location>
</feature>
<dbReference type="InterPro" id="IPR036259">
    <property type="entry name" value="MFS_trans_sf"/>
</dbReference>
<dbReference type="InterPro" id="IPR052528">
    <property type="entry name" value="Sugar_transport-like"/>
</dbReference>
<proteinExistence type="predicted"/>
<dbReference type="PANTHER" id="PTHR23526:SF2">
    <property type="entry name" value="MAJOR FACILITATOR SUPERFAMILY (MFS) PROFILE DOMAIN-CONTAINING PROTEIN"/>
    <property type="match status" value="1"/>
</dbReference>
<feature type="transmembrane region" description="Helical" evidence="2">
    <location>
        <begin position="33"/>
        <end position="53"/>
    </location>
</feature>
<feature type="transmembrane region" description="Helical" evidence="2">
    <location>
        <begin position="122"/>
        <end position="144"/>
    </location>
</feature>
<reference evidence="3 4" key="1">
    <citation type="submission" date="2022-11" db="EMBL/GenBank/DDBJ databases">
        <title>Study of microbial diversity in lake waters.</title>
        <authorList>
            <person name="Zhang J."/>
        </authorList>
    </citation>
    <scope>NUCLEOTIDE SEQUENCE [LARGE SCALE GENOMIC DNA]</scope>
    <source>
        <strain evidence="3 4">DT12</strain>
    </source>
</reference>
<feature type="transmembrane region" description="Helical" evidence="2">
    <location>
        <begin position="357"/>
        <end position="375"/>
    </location>
</feature>
<dbReference type="EMBL" id="JAPMLT010000001">
    <property type="protein sequence ID" value="MCX7568595.1"/>
    <property type="molecule type" value="Genomic_DNA"/>
</dbReference>
<gene>
    <name evidence="3" type="ORF">OS242_01255</name>
</gene>
<dbReference type="Proteomes" id="UP001208017">
    <property type="component" value="Unassembled WGS sequence"/>
</dbReference>
<comment type="subcellular location">
    <subcellularLocation>
        <location evidence="1">Cell membrane</location>
        <topology evidence="1">Multi-pass membrane protein</topology>
    </subcellularLocation>
</comment>
<evidence type="ECO:0000313" key="3">
    <source>
        <dbReference type="EMBL" id="MCX7568595.1"/>
    </source>
</evidence>
<dbReference type="PANTHER" id="PTHR23526">
    <property type="entry name" value="INTEGRAL MEMBRANE TRANSPORT PROTEIN-RELATED"/>
    <property type="match status" value="1"/>
</dbReference>
<dbReference type="InterPro" id="IPR011701">
    <property type="entry name" value="MFS"/>
</dbReference>
<feature type="transmembrane region" description="Helical" evidence="2">
    <location>
        <begin position="150"/>
        <end position="173"/>
    </location>
</feature>
<evidence type="ECO:0000256" key="2">
    <source>
        <dbReference type="SAM" id="Phobius"/>
    </source>
</evidence>